<proteinExistence type="predicted"/>
<feature type="domain" description="Aminoglycoside phosphotransferase" evidence="1">
    <location>
        <begin position="345"/>
        <end position="559"/>
    </location>
</feature>
<dbReference type="Pfam" id="PF01636">
    <property type="entry name" value="APH"/>
    <property type="match status" value="1"/>
</dbReference>
<evidence type="ECO:0000313" key="3">
    <source>
        <dbReference type="Proteomes" id="UP000028045"/>
    </source>
</evidence>
<protein>
    <recommendedName>
        <fullName evidence="1">Aminoglycoside phosphotransferase domain-containing protein</fullName>
    </recommendedName>
</protein>
<dbReference type="PANTHER" id="PTHR21310">
    <property type="entry name" value="AMINOGLYCOSIDE PHOSPHOTRANSFERASE-RELATED-RELATED"/>
    <property type="match status" value="1"/>
</dbReference>
<dbReference type="InterPro" id="IPR002575">
    <property type="entry name" value="Aminoglycoside_PTrfase"/>
</dbReference>
<sequence>MASDSAGAQIPTINMASGRAEIMEIQGVIEDLDLPHPSGALLNSYVLEAVNPVRAARYLHDRLKGGDASVTVADWRFIIESIVETGVPPPPPDGSATQNIRKRDGERCCVSGRVGSSWDPLVVLPVLAVPSNWALNESRVRDMLNAFLTPQYCDWWLSYAANPEFAPVYENHWLIRRSVGKAFQQGIIQLNRLQSSMIEYAVCQNPLWSAAPPLKIHGRYPLLGDHSRSGFEKVDARFVGTHARLCQSIQYLTLEKDFEREAAVRATRTPGDNNMLAFWAPTMLYRVGGFLRSLPGWTFLQLWRRFPDTIRLAAYKGLKRLGAWLYGDGKESASVQRLPFGLYLKRHSEIEQCHNEFNALRMVQHHTYIPAPKPLDIICREAEPSTSEWDIPDPTCYILMTQVPGQPIDQCHTVMSDVHLSEVSVQLTSYLSQLREIPQGNKGLISNTLGGACRDTRIRGETPVGPFQDEESFSQLFRFPDDPGRRGHQIVFTHGDLNARNILVGKTFHRDGTTSWKITGIVDWEFAGYMPDYWDCTRSMFERFRWPKRYNNAIQAAFKPLGDYSKELDVEIRAWESGCGV</sequence>
<evidence type="ECO:0000313" key="2">
    <source>
        <dbReference type="EMBL" id="KEY64697.1"/>
    </source>
</evidence>
<dbReference type="HOGENOM" id="CLU_021768_1_3_1"/>
<dbReference type="Proteomes" id="UP000028045">
    <property type="component" value="Unassembled WGS sequence"/>
</dbReference>
<organism evidence="2 3">
    <name type="scientific">Stachybotrys chartarum (strain CBS 109288 / IBT 7711)</name>
    <name type="common">Toxic black mold</name>
    <name type="synonym">Stilbospora chartarum</name>
    <dbReference type="NCBI Taxonomy" id="1280523"/>
    <lineage>
        <taxon>Eukaryota</taxon>
        <taxon>Fungi</taxon>
        <taxon>Dikarya</taxon>
        <taxon>Ascomycota</taxon>
        <taxon>Pezizomycotina</taxon>
        <taxon>Sordariomycetes</taxon>
        <taxon>Hypocreomycetidae</taxon>
        <taxon>Hypocreales</taxon>
        <taxon>Stachybotryaceae</taxon>
        <taxon>Stachybotrys</taxon>
    </lineage>
</organism>
<evidence type="ECO:0000259" key="1">
    <source>
        <dbReference type="Pfam" id="PF01636"/>
    </source>
</evidence>
<reference evidence="2 3" key="1">
    <citation type="journal article" date="2014" name="BMC Genomics">
        <title>Comparative genome sequencing reveals chemotype-specific gene clusters in the toxigenic black mold Stachybotrys.</title>
        <authorList>
            <person name="Semeiks J."/>
            <person name="Borek D."/>
            <person name="Otwinowski Z."/>
            <person name="Grishin N.V."/>
        </authorList>
    </citation>
    <scope>NUCLEOTIDE SEQUENCE [LARGE SCALE GENOMIC DNA]</scope>
    <source>
        <strain evidence="3">CBS 109288 / IBT 7711</strain>
    </source>
</reference>
<dbReference type="EMBL" id="KL648731">
    <property type="protein sequence ID" value="KEY64697.1"/>
    <property type="molecule type" value="Genomic_DNA"/>
</dbReference>
<dbReference type="InterPro" id="IPR051678">
    <property type="entry name" value="AGP_Transferase"/>
</dbReference>
<keyword evidence="3" id="KW-1185">Reference proteome</keyword>
<dbReference type="PANTHER" id="PTHR21310:SF58">
    <property type="entry name" value="AMINOGLYCOSIDE PHOSPHOTRANSFERASE DOMAIN-CONTAINING PROTEIN"/>
    <property type="match status" value="1"/>
</dbReference>
<dbReference type="Gene3D" id="3.90.1200.10">
    <property type="match status" value="1"/>
</dbReference>
<name>A0A084AHB8_STACB</name>
<dbReference type="OrthoDB" id="3250044at2759"/>
<dbReference type="InterPro" id="IPR011009">
    <property type="entry name" value="Kinase-like_dom_sf"/>
</dbReference>
<gene>
    <name evidence="2" type="ORF">S7711_02896</name>
</gene>
<dbReference type="SUPFAM" id="SSF56112">
    <property type="entry name" value="Protein kinase-like (PK-like)"/>
    <property type="match status" value="1"/>
</dbReference>
<accession>A0A084AHB8</accession>
<dbReference type="AlphaFoldDB" id="A0A084AHB8"/>